<comment type="similarity">
    <text evidence="2">Belongs to the AB hydrolase superfamily. FUS2 hydrolase family.</text>
</comment>
<feature type="domain" description="AB hydrolase-1" evidence="3">
    <location>
        <begin position="71"/>
        <end position="283"/>
    </location>
</feature>
<organism evidence="4 5">
    <name type="scientific">Eiseniibacteriota bacterium</name>
    <dbReference type="NCBI Taxonomy" id="2212470"/>
    <lineage>
        <taxon>Bacteria</taxon>
        <taxon>Candidatus Eiseniibacteriota</taxon>
    </lineage>
</organism>
<reference evidence="4 5" key="1">
    <citation type="journal article" date="2019" name="Nat. Microbiol.">
        <title>Mediterranean grassland soil C-N compound turnover is dependent on rainfall and depth, and is mediated by genomically divergent microorganisms.</title>
        <authorList>
            <person name="Diamond S."/>
            <person name="Andeer P.F."/>
            <person name="Li Z."/>
            <person name="Crits-Christoph A."/>
            <person name="Burstein D."/>
            <person name="Anantharaman K."/>
            <person name="Lane K.R."/>
            <person name="Thomas B.C."/>
            <person name="Pan C."/>
            <person name="Northen T.R."/>
            <person name="Banfield J.F."/>
        </authorList>
    </citation>
    <scope>NUCLEOTIDE SEQUENCE [LARGE SCALE GENOMIC DNA]</scope>
    <source>
        <strain evidence="4">WS_6</strain>
    </source>
</reference>
<evidence type="ECO:0000256" key="1">
    <source>
        <dbReference type="ARBA" id="ARBA00022801"/>
    </source>
</evidence>
<dbReference type="AlphaFoldDB" id="A0A538T4K0"/>
<proteinExistence type="inferred from homology"/>
<dbReference type="Pfam" id="PF12697">
    <property type="entry name" value="Abhydrolase_6"/>
    <property type="match status" value="1"/>
</dbReference>
<dbReference type="Gene3D" id="3.40.50.1820">
    <property type="entry name" value="alpha/beta hydrolase"/>
    <property type="match status" value="1"/>
</dbReference>
<dbReference type="PANTHER" id="PTHR22946:SF9">
    <property type="entry name" value="POLYKETIDE TRANSFERASE AF380"/>
    <property type="match status" value="1"/>
</dbReference>
<evidence type="ECO:0000259" key="3">
    <source>
        <dbReference type="Pfam" id="PF12697"/>
    </source>
</evidence>
<sequence>MSCAGSRPLSFEITGSWREIFRFSRILPEISSPEPVEIEGADGGPLRLDLYAPPAAHPDNPPSATLPRPPIVLLHGFRGYKDWGFFPMLAGRMAEAGFPAVTFSVSGSGIAGRDGAFTEPERFRRNTYAKELADLARVVAWALAPGAARAGLIGHSRGGTLALLHAASNRRIGCVATLAAPFRIGVWKPEQTAAWERGEDAPIYDFRTRTHLRLGPDLWEDFTRNRDRYDAARAIESLGAPLLVVQGDRDAVVPPENAVEIASHASSVMTELLILEGAGHSFQAGDRIRRTPPQLLDMVEAVTAWMRRWLSRPLQA</sequence>
<accession>A0A538T4K0</accession>
<gene>
    <name evidence="4" type="ORF">E6K76_07365</name>
</gene>
<dbReference type="InterPro" id="IPR029058">
    <property type="entry name" value="AB_hydrolase_fold"/>
</dbReference>
<evidence type="ECO:0000256" key="2">
    <source>
        <dbReference type="ARBA" id="ARBA00038115"/>
    </source>
</evidence>
<keyword evidence="1 4" id="KW-0378">Hydrolase</keyword>
<dbReference type="EMBL" id="VBOW01000032">
    <property type="protein sequence ID" value="TMQ58555.1"/>
    <property type="molecule type" value="Genomic_DNA"/>
</dbReference>
<dbReference type="PANTHER" id="PTHR22946">
    <property type="entry name" value="DIENELACTONE HYDROLASE DOMAIN-CONTAINING PROTEIN-RELATED"/>
    <property type="match status" value="1"/>
</dbReference>
<protein>
    <submittedName>
        <fullName evidence="4">Alpha/beta fold hydrolase</fullName>
    </submittedName>
</protein>
<dbReference type="GO" id="GO:0052689">
    <property type="term" value="F:carboxylic ester hydrolase activity"/>
    <property type="evidence" value="ECO:0007669"/>
    <property type="project" value="UniProtKB-ARBA"/>
</dbReference>
<dbReference type="InterPro" id="IPR000073">
    <property type="entry name" value="AB_hydrolase_1"/>
</dbReference>
<dbReference type="Proteomes" id="UP000316852">
    <property type="component" value="Unassembled WGS sequence"/>
</dbReference>
<name>A0A538T4K0_UNCEI</name>
<dbReference type="SUPFAM" id="SSF53474">
    <property type="entry name" value="alpha/beta-Hydrolases"/>
    <property type="match status" value="1"/>
</dbReference>
<evidence type="ECO:0000313" key="4">
    <source>
        <dbReference type="EMBL" id="TMQ58555.1"/>
    </source>
</evidence>
<comment type="caution">
    <text evidence="4">The sequence shown here is derived from an EMBL/GenBank/DDBJ whole genome shotgun (WGS) entry which is preliminary data.</text>
</comment>
<dbReference type="InterPro" id="IPR050261">
    <property type="entry name" value="FrsA_esterase"/>
</dbReference>
<evidence type="ECO:0000313" key="5">
    <source>
        <dbReference type="Proteomes" id="UP000316852"/>
    </source>
</evidence>